<comment type="subcellular location">
    <subcellularLocation>
        <location evidence="3">Endosome</location>
        <location evidence="3">Multivesicular body membrane</location>
        <topology evidence="3">Single-pass type II membrane protein</topology>
    </subcellularLocation>
    <subcellularLocation>
        <location evidence="2">Prevacuolar compartment membrane</location>
        <topology evidence="2">Single-pass type II membrane protein</topology>
    </subcellularLocation>
</comment>
<evidence type="ECO:0000313" key="21">
    <source>
        <dbReference type="EMBL" id="EAT89685.2"/>
    </source>
</evidence>
<evidence type="ECO:0000256" key="6">
    <source>
        <dbReference type="ARBA" id="ARBA00013279"/>
    </source>
</evidence>
<dbReference type="PANTHER" id="PTHR47175:SF2">
    <property type="entry name" value="LIPASE ATG15-RELATED"/>
    <property type="match status" value="1"/>
</dbReference>
<dbReference type="SUPFAM" id="SSF55729">
    <property type="entry name" value="Acyl-CoA N-acyltransferases (Nat)"/>
    <property type="match status" value="1"/>
</dbReference>
<evidence type="ECO:0000256" key="17">
    <source>
        <dbReference type="ARBA" id="ARBA00029828"/>
    </source>
</evidence>
<dbReference type="AlphaFoldDB" id="Q0UZ60"/>
<dbReference type="RefSeq" id="XP_001793546.1">
    <property type="nucleotide sequence ID" value="XM_001793494.1"/>
</dbReference>
<dbReference type="Pfam" id="PF13302">
    <property type="entry name" value="Acetyltransf_3"/>
    <property type="match status" value="1"/>
</dbReference>
<reference evidence="22" key="1">
    <citation type="journal article" date="2007" name="Plant Cell">
        <title>Dothideomycete-plant interactions illuminated by genome sequencing and EST analysis of the wheat pathogen Stagonospora nodorum.</title>
        <authorList>
            <person name="Hane J.K."/>
            <person name="Lowe R.G."/>
            <person name="Solomon P.S."/>
            <person name="Tan K.C."/>
            <person name="Schoch C.L."/>
            <person name="Spatafora J.W."/>
            <person name="Crous P.W."/>
            <person name="Kodira C."/>
            <person name="Birren B.W."/>
            <person name="Galagan J.E."/>
            <person name="Torriani S.F."/>
            <person name="McDonald B.A."/>
            <person name="Oliver R.P."/>
        </authorList>
    </citation>
    <scope>NUCLEOTIDE SEQUENCE [LARGE SCALE GENOMIC DNA]</scope>
    <source>
        <strain evidence="22">SN15 / ATCC MYA-4574 / FGSC 10173</strain>
    </source>
</reference>
<evidence type="ECO:0000256" key="2">
    <source>
        <dbReference type="ARBA" id="ARBA00004270"/>
    </source>
</evidence>
<dbReference type="InterPro" id="IPR016181">
    <property type="entry name" value="Acyl_CoA_acyltransferase"/>
</dbReference>
<keyword evidence="12" id="KW-1133">Transmembrane helix</keyword>
<dbReference type="GO" id="GO:0016747">
    <property type="term" value="F:acyltransferase activity, transferring groups other than amino-acyl groups"/>
    <property type="evidence" value="ECO:0007669"/>
    <property type="project" value="InterPro"/>
</dbReference>
<evidence type="ECO:0000259" key="20">
    <source>
        <dbReference type="PROSITE" id="PS51186"/>
    </source>
</evidence>
<comment type="subunit">
    <text evidence="5">Binds to both phosphatidylinositol (PI) and phosphatidylinositol 3,5-bisphosphate (PIP2).</text>
</comment>
<feature type="domain" description="N-acetyltransferase" evidence="20">
    <location>
        <begin position="507"/>
        <end position="663"/>
    </location>
</feature>
<dbReference type="VEuPathDB" id="FungiDB:JI435_029540"/>
<sequence length="1074" mass="118814">MDHRKSRIILLFYLAQVASIVAASSCFAGFGAFGRPCDVDSEPAANGVTLRHIFHHGAGQPGPRARRLDITADQAFVAAAAGQYGPFPIKTKAVKIERPAARLYDNQIPMSPIWVAEDIPGPDVEDKETIINFAYMSEDAYKAGRDDPEWLDVDDQYNSSVPFGWDDSGIRGHVFSDDTNSTIILSVKGTTVAMFEGNGTSGHDKENDNLMGSCCCGQGGSYLWRKVCDCQTGTYMCDQTCVKDELQKPNRYYAATLELYEEVTKLYPNANIITTGHSLGGVLASLIGLQHGVPSVTFETYPQALAARRLGLPTAGDITPLRKNTGGFHFGHTADPVYMGTCSGGSSFCSIGGYAFETVCHTGKRCAYDVVKDLGWRQSTSTHRLRYAIDNVYKVYEKAAPCIDEDVNCVDCYLWKFENGTHSKPSTTTTAAPTSSHTRTRTQTCKTPGWWGCRDETLNSSNMLDYNFRISTPRLTLSHLDANNERHVDFIYELNNSPEILHIHRRMPGVRDTRDSARRFIEQGTDAFEKIGYGRFLISLTPDAAAGGCGDDQRAQSFSDSVNKHHLIGILSMRKDRFPSAPSVPDIGFAIMAKYYGRGYATEASKALIKYYREQKGQTAFAGYCDPDNENSIKMFRRLGFEERGVKEVNGVIGDDVYLKSLPSPKCTPSPEHKGGKMSSSSAVDERYSGKRISRKGVKSVPAEHDDMHLKIGKGYLRLPEEGKLNWVAGLRNLTSITSPALLPWHIMCMSSLKTCHINVEVVTCASLNFAIPSSAVIPNQNGCRIEKLSAQVPIEFLYDAYLRDGVFQYLPAVIHLAPRLLYLALHLTRKEGSGTHPGDEHDESGYDTLLQDMQSDSLETLIIDTCDVEPASVRQPRTDFFESISHLTSLHSFPNLRRVVAPQEAFISVPNLLSSDANPVFVPPTVLFPRNIETVEIIDSTSALDTWAKRLLDAHDAPTGLRNAVDGKHYSVAGRGGRERELFSSGAYGEYATVEERQSETTNQRAVEIMKTGVTVFLNMGCDQDDESDDAESVGEVRESKTLQIIRQDIWDLMDNAGIVVEKKEDEPRGWRM</sequence>
<name>Q0UZ60_PHANO</name>
<comment type="catalytic activity">
    <reaction evidence="1">
        <text>a triacylglycerol + H2O = a diacylglycerol + a fatty acid + H(+)</text>
        <dbReference type="Rhea" id="RHEA:12044"/>
        <dbReference type="ChEBI" id="CHEBI:15377"/>
        <dbReference type="ChEBI" id="CHEBI:15378"/>
        <dbReference type="ChEBI" id="CHEBI:17855"/>
        <dbReference type="ChEBI" id="CHEBI:18035"/>
        <dbReference type="ChEBI" id="CHEBI:28868"/>
        <dbReference type="EC" id="3.1.1.3"/>
    </reaction>
</comment>
<dbReference type="GO" id="GO:0032585">
    <property type="term" value="C:multivesicular body membrane"/>
    <property type="evidence" value="ECO:0007669"/>
    <property type="project" value="UniProtKB-SubCell"/>
</dbReference>
<evidence type="ECO:0000256" key="14">
    <source>
        <dbReference type="ARBA" id="ARBA00023098"/>
    </source>
</evidence>
<evidence type="ECO:0000256" key="1">
    <source>
        <dbReference type="ARBA" id="ARBA00001024"/>
    </source>
</evidence>
<evidence type="ECO:0000256" key="13">
    <source>
        <dbReference type="ARBA" id="ARBA00023006"/>
    </source>
</evidence>
<dbReference type="GO" id="GO:0005775">
    <property type="term" value="C:vacuolar lumen"/>
    <property type="evidence" value="ECO:0000318"/>
    <property type="project" value="GO_Central"/>
</dbReference>
<dbReference type="Gene3D" id="3.40.630.30">
    <property type="match status" value="1"/>
</dbReference>
<dbReference type="GO" id="GO:0046461">
    <property type="term" value="P:neutral lipid catabolic process"/>
    <property type="evidence" value="ECO:0000318"/>
    <property type="project" value="GO_Central"/>
</dbReference>
<evidence type="ECO:0000256" key="7">
    <source>
        <dbReference type="ARBA" id="ARBA00022692"/>
    </source>
</evidence>
<dbReference type="VEuPathDB" id="FungiDB:JI435_302120"/>
<dbReference type="EMBL" id="CH445328">
    <property type="protein sequence ID" value="EAT89685.2"/>
    <property type="molecule type" value="Genomic_DNA"/>
</dbReference>
<dbReference type="GO" id="GO:0016020">
    <property type="term" value="C:membrane"/>
    <property type="evidence" value="ECO:0000318"/>
    <property type="project" value="GO_Central"/>
</dbReference>
<keyword evidence="7" id="KW-0812">Transmembrane</keyword>
<proteinExistence type="inferred from homology"/>
<dbReference type="InterPro" id="IPR029058">
    <property type="entry name" value="AB_hydrolase_fold"/>
</dbReference>
<feature type="region of interest" description="Disordered" evidence="18">
    <location>
        <begin position="664"/>
        <end position="702"/>
    </location>
</feature>
<keyword evidence="13" id="KW-0072">Autophagy</keyword>
<dbReference type="GO" id="GO:0004620">
    <property type="term" value="F:phospholipase activity"/>
    <property type="evidence" value="ECO:0000318"/>
    <property type="project" value="GO_Central"/>
</dbReference>
<keyword evidence="8" id="KW-0967">Endosome</keyword>
<accession>Q0UZ60</accession>
<dbReference type="Proteomes" id="UP000001055">
    <property type="component" value="Unassembled WGS sequence"/>
</dbReference>
<evidence type="ECO:0000256" key="15">
    <source>
        <dbReference type="ARBA" id="ARBA00023136"/>
    </source>
</evidence>
<dbReference type="InterPro" id="IPR000182">
    <property type="entry name" value="GNAT_dom"/>
</dbReference>
<dbReference type="GO" id="GO:0004806">
    <property type="term" value="F:triacylglycerol lipase activity"/>
    <property type="evidence" value="ECO:0007669"/>
    <property type="project" value="UniProtKB-EC"/>
</dbReference>
<dbReference type="PANTHER" id="PTHR47175">
    <property type="entry name" value="LIPASE ATG15-RELATED"/>
    <property type="match status" value="1"/>
</dbReference>
<evidence type="ECO:0000256" key="12">
    <source>
        <dbReference type="ARBA" id="ARBA00022989"/>
    </source>
</evidence>
<dbReference type="VEuPathDB" id="FungiDB:JI435_047420"/>
<evidence type="ECO:0000313" key="22">
    <source>
        <dbReference type="Proteomes" id="UP000001055"/>
    </source>
</evidence>
<feature type="chain" id="PRO_5004178514" description="triacylglycerol lipase" evidence="19">
    <location>
        <begin position="24"/>
        <end position="1074"/>
    </location>
</feature>
<dbReference type="eggNOG" id="KOG4540">
    <property type="taxonomic scope" value="Eukaryota"/>
</dbReference>
<evidence type="ECO:0000256" key="10">
    <source>
        <dbReference type="ARBA" id="ARBA00022963"/>
    </source>
</evidence>
<evidence type="ECO:0000256" key="19">
    <source>
        <dbReference type="SAM" id="SignalP"/>
    </source>
</evidence>
<evidence type="ECO:0000256" key="3">
    <source>
        <dbReference type="ARBA" id="ARBA00004343"/>
    </source>
</evidence>
<evidence type="ECO:0000256" key="18">
    <source>
        <dbReference type="SAM" id="MobiDB-lite"/>
    </source>
</evidence>
<keyword evidence="11" id="KW-0735">Signal-anchor</keyword>
<dbReference type="CDD" id="cd00519">
    <property type="entry name" value="Lipase_3"/>
    <property type="match status" value="1"/>
</dbReference>
<dbReference type="EC" id="3.1.1.3" evidence="6"/>
<keyword evidence="19" id="KW-0732">Signal</keyword>
<dbReference type="GO" id="GO:0034496">
    <property type="term" value="P:multivesicular body membrane disassembly"/>
    <property type="evidence" value="ECO:0000318"/>
    <property type="project" value="GO_Central"/>
</dbReference>
<keyword evidence="10" id="KW-0442">Lipid degradation</keyword>
<evidence type="ECO:0000256" key="11">
    <source>
        <dbReference type="ARBA" id="ARBA00022968"/>
    </source>
</evidence>
<dbReference type="GeneID" id="5970403"/>
<dbReference type="SUPFAM" id="SSF53474">
    <property type="entry name" value="alpha/beta-Hydrolases"/>
    <property type="match status" value="1"/>
</dbReference>
<dbReference type="Gene3D" id="3.40.50.1820">
    <property type="entry name" value="alpha/beta hydrolase"/>
    <property type="match status" value="1"/>
</dbReference>
<dbReference type="InterPro" id="IPR050805">
    <property type="entry name" value="ATG15_Lipase"/>
</dbReference>
<comment type="similarity">
    <text evidence="4">Belongs to the AB hydrolase superfamily. Lipase family.</text>
</comment>
<keyword evidence="14" id="KW-0443">Lipid metabolism</keyword>
<keyword evidence="9" id="KW-0378">Hydrolase</keyword>
<organism evidence="21 22">
    <name type="scientific">Phaeosphaeria nodorum (strain SN15 / ATCC MYA-4574 / FGSC 10173)</name>
    <name type="common">Glume blotch fungus</name>
    <name type="synonym">Parastagonospora nodorum</name>
    <dbReference type="NCBI Taxonomy" id="321614"/>
    <lineage>
        <taxon>Eukaryota</taxon>
        <taxon>Fungi</taxon>
        <taxon>Dikarya</taxon>
        <taxon>Ascomycota</taxon>
        <taxon>Pezizomycotina</taxon>
        <taxon>Dothideomycetes</taxon>
        <taxon>Pleosporomycetidae</taxon>
        <taxon>Pleosporales</taxon>
        <taxon>Pleosporineae</taxon>
        <taxon>Phaeosphaeriaceae</taxon>
        <taxon>Parastagonospora</taxon>
    </lineage>
</organism>
<evidence type="ECO:0000256" key="5">
    <source>
        <dbReference type="ARBA" id="ARBA00011137"/>
    </source>
</evidence>
<gene>
    <name evidence="21" type="ORF">SNOG_02954</name>
</gene>
<keyword evidence="15" id="KW-0472">Membrane</keyword>
<protein>
    <recommendedName>
        <fullName evidence="6">triacylglycerol lipase</fullName>
        <ecNumber evidence="6">3.1.1.3</ecNumber>
    </recommendedName>
    <alternativeName>
        <fullName evidence="17">Autophagy-related protein 15</fullName>
    </alternativeName>
</protein>
<evidence type="ECO:0000256" key="16">
    <source>
        <dbReference type="ARBA" id="ARBA00023180"/>
    </source>
</evidence>
<evidence type="ECO:0000256" key="8">
    <source>
        <dbReference type="ARBA" id="ARBA00022753"/>
    </source>
</evidence>
<dbReference type="GO" id="GO:0034727">
    <property type="term" value="P:piecemeal microautophagy of the nucleus"/>
    <property type="evidence" value="ECO:0000318"/>
    <property type="project" value="GO_Central"/>
</dbReference>
<dbReference type="PROSITE" id="PS51257">
    <property type="entry name" value="PROKAR_LIPOPROTEIN"/>
    <property type="match status" value="1"/>
</dbReference>
<dbReference type="GO" id="GO:0006660">
    <property type="term" value="P:phosphatidylserine catabolic process"/>
    <property type="evidence" value="ECO:0000318"/>
    <property type="project" value="GO_Central"/>
</dbReference>
<dbReference type="PROSITE" id="PS51186">
    <property type="entry name" value="GNAT"/>
    <property type="match status" value="1"/>
</dbReference>
<evidence type="ECO:0000256" key="4">
    <source>
        <dbReference type="ARBA" id="ARBA00010701"/>
    </source>
</evidence>
<keyword evidence="16" id="KW-0325">Glycoprotein</keyword>
<feature type="signal peptide" evidence="19">
    <location>
        <begin position="1"/>
        <end position="23"/>
    </location>
</feature>
<dbReference type="InParanoid" id="Q0UZ60"/>
<evidence type="ECO:0000256" key="9">
    <source>
        <dbReference type="ARBA" id="ARBA00022801"/>
    </source>
</evidence>
<dbReference type="STRING" id="321614.Q0UZ60"/>
<dbReference type="HOGENOM" id="CLU_287153_0_0_1"/>
<dbReference type="KEGG" id="pno:SNOG_02954"/>